<feature type="binding site" evidence="7 9">
    <location>
        <position position="116"/>
    </location>
    <ligand>
        <name>3-methyl-2-oxobutanoate</name>
        <dbReference type="ChEBI" id="CHEBI:11851"/>
    </ligand>
</feature>
<keyword evidence="12" id="KW-1185">Reference proteome</keyword>
<accession>A0A366HPB3</accession>
<keyword evidence="11" id="KW-0489">Methyltransferase</keyword>
<comment type="caution">
    <text evidence="11">The sequence shown here is derived from an EMBL/GenBank/DDBJ whole genome shotgun (WGS) entry which is preliminary data.</text>
</comment>
<dbReference type="EMBL" id="QNRR01000004">
    <property type="protein sequence ID" value="RBP44626.1"/>
    <property type="molecule type" value="Genomic_DNA"/>
</dbReference>
<dbReference type="InterPro" id="IPR040442">
    <property type="entry name" value="Pyrv_kinase-like_dom_sf"/>
</dbReference>
<keyword evidence="7 10" id="KW-0479">Metal-binding</keyword>
<dbReference type="GO" id="GO:0015940">
    <property type="term" value="P:pantothenate biosynthetic process"/>
    <property type="evidence" value="ECO:0007669"/>
    <property type="project" value="UniProtKB-UniRule"/>
</dbReference>
<keyword evidence="4 7" id="KW-0566">Pantothenate biosynthesis</keyword>
<comment type="cofactor">
    <cofactor evidence="7 10">
        <name>Mg(2+)</name>
        <dbReference type="ChEBI" id="CHEBI:18420"/>
    </cofactor>
    <text evidence="7 10">Binds 1 Mg(2+) ion per subunit.</text>
</comment>
<comment type="subunit">
    <text evidence="3 7">Homodecamer; pentamer of dimers.</text>
</comment>
<dbReference type="EC" id="2.1.2.11" evidence="7"/>
<dbReference type="GO" id="GO:0000287">
    <property type="term" value="F:magnesium ion binding"/>
    <property type="evidence" value="ECO:0007669"/>
    <property type="project" value="TreeGrafter"/>
</dbReference>
<dbReference type="GO" id="GO:0003864">
    <property type="term" value="F:3-methyl-2-oxobutanoate hydroxymethyltransferase activity"/>
    <property type="evidence" value="ECO:0007669"/>
    <property type="project" value="UniProtKB-UniRule"/>
</dbReference>
<sequence>MYVDPVHALTQQLRDRKASGEKLAVLTAYDYPTARLFDEAGIDLILVGDSLGMVVLGLPDTTGVTMNMMLHHAAAVRRGVKKAPVIVDLPANTYGNPDHALHNAERLVAAGADAVKLEGGVDMIDSVRAITKEGIAYVGHIGMLPQSVLKEGGYKKKGRTEDGASQLLEDAVALEEAGAAAIVLESIVPDVAARISSSIKIPTIGIGAGSACDAQVLVSHDLLGLFPWFVPPFAVQEANLAMEITRAARKFVERVKGE</sequence>
<feature type="active site" description="Proton acceptor" evidence="7 8">
    <location>
        <position position="185"/>
    </location>
</feature>
<reference evidence="11 12" key="1">
    <citation type="submission" date="2018-06" db="EMBL/GenBank/DDBJ databases">
        <title>Genomic Encyclopedia of Type Strains, Phase IV (KMG-IV): sequencing the most valuable type-strain genomes for metagenomic binning, comparative biology and taxonomic classification.</title>
        <authorList>
            <person name="Goeker M."/>
        </authorList>
    </citation>
    <scope>NUCLEOTIDE SEQUENCE [LARGE SCALE GENOMIC DNA]</scope>
    <source>
        <strain evidence="11 12">DSM 25532</strain>
    </source>
</reference>
<feature type="binding site" evidence="7 9">
    <location>
        <begin position="49"/>
        <end position="50"/>
    </location>
    <ligand>
        <name>3-methyl-2-oxobutanoate</name>
        <dbReference type="ChEBI" id="CHEBI:11851"/>
    </ligand>
</feature>
<dbReference type="OrthoDB" id="9781789at2"/>
<evidence type="ECO:0000256" key="3">
    <source>
        <dbReference type="ARBA" id="ARBA00011424"/>
    </source>
</evidence>
<gene>
    <name evidence="7" type="primary">panB</name>
    <name evidence="11" type="ORF">DES53_104448</name>
</gene>
<dbReference type="UniPathway" id="UPA00028">
    <property type="reaction ID" value="UER00003"/>
</dbReference>
<dbReference type="GO" id="GO:0008168">
    <property type="term" value="F:methyltransferase activity"/>
    <property type="evidence" value="ECO:0007669"/>
    <property type="project" value="UniProtKB-KW"/>
</dbReference>
<comment type="subcellular location">
    <subcellularLocation>
        <location evidence="7">Cytoplasm</location>
    </subcellularLocation>
</comment>
<dbReference type="NCBIfam" id="NF001452">
    <property type="entry name" value="PRK00311.1"/>
    <property type="match status" value="1"/>
</dbReference>
<feature type="binding site" evidence="7 10">
    <location>
        <position position="118"/>
    </location>
    <ligand>
        <name>Mg(2+)</name>
        <dbReference type="ChEBI" id="CHEBI:18420"/>
    </ligand>
</feature>
<evidence type="ECO:0000256" key="4">
    <source>
        <dbReference type="ARBA" id="ARBA00022655"/>
    </source>
</evidence>
<keyword evidence="7 10" id="KW-0460">Magnesium</keyword>
<feature type="binding site" evidence="7 9">
    <location>
        <position position="88"/>
    </location>
    <ligand>
        <name>3-methyl-2-oxobutanoate</name>
        <dbReference type="ChEBI" id="CHEBI:11851"/>
    </ligand>
</feature>
<evidence type="ECO:0000256" key="1">
    <source>
        <dbReference type="ARBA" id="ARBA00005033"/>
    </source>
</evidence>
<dbReference type="InterPro" id="IPR003700">
    <property type="entry name" value="Pantoate_hydroxy_MeTrfase"/>
</dbReference>
<dbReference type="PANTHER" id="PTHR20881:SF0">
    <property type="entry name" value="3-METHYL-2-OXOBUTANOATE HYDROXYMETHYLTRANSFERASE"/>
    <property type="match status" value="1"/>
</dbReference>
<dbReference type="CDD" id="cd06557">
    <property type="entry name" value="KPHMT-like"/>
    <property type="match status" value="1"/>
</dbReference>
<dbReference type="HAMAP" id="MF_00156">
    <property type="entry name" value="PanB"/>
    <property type="match status" value="1"/>
</dbReference>
<dbReference type="RefSeq" id="WP_113959011.1">
    <property type="nucleotide sequence ID" value="NZ_QNRR01000004.1"/>
</dbReference>
<organism evidence="11 12">
    <name type="scientific">Roseimicrobium gellanilyticum</name>
    <dbReference type="NCBI Taxonomy" id="748857"/>
    <lineage>
        <taxon>Bacteria</taxon>
        <taxon>Pseudomonadati</taxon>
        <taxon>Verrucomicrobiota</taxon>
        <taxon>Verrucomicrobiia</taxon>
        <taxon>Verrucomicrobiales</taxon>
        <taxon>Verrucomicrobiaceae</taxon>
        <taxon>Roseimicrobium</taxon>
    </lineage>
</organism>
<evidence type="ECO:0000256" key="2">
    <source>
        <dbReference type="ARBA" id="ARBA00008676"/>
    </source>
</evidence>
<dbReference type="PIRSF" id="PIRSF000388">
    <property type="entry name" value="Pantoate_hydroxy_MeTrfase"/>
    <property type="match status" value="1"/>
</dbReference>
<feature type="binding site" evidence="7 10">
    <location>
        <position position="88"/>
    </location>
    <ligand>
        <name>Mg(2+)</name>
        <dbReference type="ChEBI" id="CHEBI:18420"/>
    </ligand>
</feature>
<name>A0A366HPB3_9BACT</name>
<dbReference type="Pfam" id="PF02548">
    <property type="entry name" value="Pantoate_transf"/>
    <property type="match status" value="1"/>
</dbReference>
<comment type="pathway">
    <text evidence="1 7">Cofactor biosynthesis; (R)-pantothenate biosynthesis; (R)-pantoate from 3-methyl-2-oxobutanoate: step 1/2.</text>
</comment>
<evidence type="ECO:0000256" key="10">
    <source>
        <dbReference type="PIRSR" id="PIRSR000388-3"/>
    </source>
</evidence>
<dbReference type="AlphaFoldDB" id="A0A366HPB3"/>
<evidence type="ECO:0000256" key="8">
    <source>
        <dbReference type="PIRSR" id="PIRSR000388-1"/>
    </source>
</evidence>
<dbReference type="SUPFAM" id="SSF51621">
    <property type="entry name" value="Phosphoenolpyruvate/pyruvate domain"/>
    <property type="match status" value="1"/>
</dbReference>
<dbReference type="PANTHER" id="PTHR20881">
    <property type="entry name" value="3-METHYL-2-OXOBUTANOATE HYDROXYMETHYLTRANSFERASE"/>
    <property type="match status" value="1"/>
</dbReference>
<evidence type="ECO:0000256" key="9">
    <source>
        <dbReference type="PIRSR" id="PIRSR000388-2"/>
    </source>
</evidence>
<comment type="function">
    <text evidence="6 7">Catalyzes the reversible reaction in which hydroxymethyl group from 5,10-methylenetetrahydrofolate is transferred onto alpha-ketoisovalerate to form ketopantoate.</text>
</comment>
<dbReference type="GO" id="GO:0005737">
    <property type="term" value="C:cytoplasm"/>
    <property type="evidence" value="ECO:0007669"/>
    <property type="project" value="UniProtKB-SubCell"/>
</dbReference>
<dbReference type="Gene3D" id="3.20.20.60">
    <property type="entry name" value="Phosphoenolpyruvate-binding domains"/>
    <property type="match status" value="1"/>
</dbReference>
<comment type="catalytic activity">
    <reaction evidence="7">
        <text>(6R)-5,10-methylene-5,6,7,8-tetrahydrofolate + 3-methyl-2-oxobutanoate + H2O = 2-dehydropantoate + (6S)-5,6,7,8-tetrahydrofolate</text>
        <dbReference type="Rhea" id="RHEA:11824"/>
        <dbReference type="ChEBI" id="CHEBI:11561"/>
        <dbReference type="ChEBI" id="CHEBI:11851"/>
        <dbReference type="ChEBI" id="CHEBI:15377"/>
        <dbReference type="ChEBI" id="CHEBI:15636"/>
        <dbReference type="ChEBI" id="CHEBI:57453"/>
        <dbReference type="EC" id="2.1.2.11"/>
    </reaction>
</comment>
<evidence type="ECO:0000256" key="5">
    <source>
        <dbReference type="ARBA" id="ARBA00022679"/>
    </source>
</evidence>
<feature type="binding site" evidence="7 10">
    <location>
        <position position="49"/>
    </location>
    <ligand>
        <name>Mg(2+)</name>
        <dbReference type="ChEBI" id="CHEBI:18420"/>
    </ligand>
</feature>
<evidence type="ECO:0000313" key="11">
    <source>
        <dbReference type="EMBL" id="RBP44626.1"/>
    </source>
</evidence>
<dbReference type="GO" id="GO:0032259">
    <property type="term" value="P:methylation"/>
    <property type="evidence" value="ECO:0007669"/>
    <property type="project" value="UniProtKB-KW"/>
</dbReference>
<dbReference type="FunFam" id="3.20.20.60:FF:000003">
    <property type="entry name" value="3-methyl-2-oxobutanoate hydroxymethyltransferase"/>
    <property type="match status" value="1"/>
</dbReference>
<dbReference type="Proteomes" id="UP000253426">
    <property type="component" value="Unassembled WGS sequence"/>
</dbReference>
<keyword evidence="5 7" id="KW-0808">Transferase</keyword>
<evidence type="ECO:0000313" key="12">
    <source>
        <dbReference type="Proteomes" id="UP000253426"/>
    </source>
</evidence>
<dbReference type="NCBIfam" id="TIGR00222">
    <property type="entry name" value="panB"/>
    <property type="match status" value="1"/>
</dbReference>
<evidence type="ECO:0000256" key="7">
    <source>
        <dbReference type="HAMAP-Rule" id="MF_00156"/>
    </source>
</evidence>
<keyword evidence="7" id="KW-0963">Cytoplasm</keyword>
<protein>
    <recommendedName>
        <fullName evidence="7">3-methyl-2-oxobutanoate hydroxymethyltransferase</fullName>
        <ecNumber evidence="7">2.1.2.11</ecNumber>
    </recommendedName>
    <alternativeName>
        <fullName evidence="7">Ketopantoate hydroxymethyltransferase</fullName>
        <shortName evidence="7">KPHMT</shortName>
    </alternativeName>
</protein>
<proteinExistence type="inferred from homology"/>
<evidence type="ECO:0000256" key="6">
    <source>
        <dbReference type="ARBA" id="ARBA00056497"/>
    </source>
</evidence>
<comment type="similarity">
    <text evidence="2 7">Belongs to the PanB family.</text>
</comment>
<dbReference type="InterPro" id="IPR015813">
    <property type="entry name" value="Pyrv/PenolPyrv_kinase-like_dom"/>
</dbReference>